<feature type="signal peptide" evidence="1">
    <location>
        <begin position="1"/>
        <end position="20"/>
    </location>
</feature>
<evidence type="ECO:0000313" key="2">
    <source>
        <dbReference type="EMBL" id="TCP04636.1"/>
    </source>
</evidence>
<comment type="caution">
    <text evidence="2">The sequence shown here is derived from an EMBL/GenBank/DDBJ whole genome shotgun (WGS) entry which is preliminary data.</text>
</comment>
<dbReference type="RefSeq" id="WP_132645124.1">
    <property type="nucleotide sequence ID" value="NZ_CP181386.1"/>
</dbReference>
<organism evidence="2 3">
    <name type="scientific">Rubrivivax gelatinosus</name>
    <name type="common">Rhodocyclus gelatinosus</name>
    <name type="synonym">Rhodopseudomonas gelatinosa</name>
    <dbReference type="NCBI Taxonomy" id="28068"/>
    <lineage>
        <taxon>Bacteria</taxon>
        <taxon>Pseudomonadati</taxon>
        <taxon>Pseudomonadota</taxon>
        <taxon>Betaproteobacteria</taxon>
        <taxon>Burkholderiales</taxon>
        <taxon>Sphaerotilaceae</taxon>
        <taxon>Rubrivivax</taxon>
    </lineage>
</organism>
<evidence type="ECO:0000256" key="1">
    <source>
        <dbReference type="SAM" id="SignalP"/>
    </source>
</evidence>
<sequence>MHRFHLGLALAAALCTPALAAPPAEDAQARYQRERAACMSDRSGQERSSCLRDAGAALAEARQGRLGNGSTPQDWRANAVRRCQVHAPSERALCERLALGEGTQQGSVEEGAIVRELVTIVPGDAASAPAR</sequence>
<gene>
    <name evidence="2" type="ORF">EV684_102397</name>
</gene>
<reference evidence="2 3" key="1">
    <citation type="submission" date="2019-03" db="EMBL/GenBank/DDBJ databases">
        <title>Genomic Encyclopedia of Type Strains, Phase IV (KMG-IV): sequencing the most valuable type-strain genomes for metagenomic binning, comparative biology and taxonomic classification.</title>
        <authorList>
            <person name="Goeker M."/>
        </authorList>
    </citation>
    <scope>NUCLEOTIDE SEQUENCE [LARGE SCALE GENOMIC DNA]</scope>
    <source>
        <strain evidence="2 3">DSM 1709</strain>
    </source>
</reference>
<keyword evidence="1" id="KW-0732">Signal</keyword>
<protein>
    <recommendedName>
        <fullName evidence="4">Secreted protein</fullName>
    </recommendedName>
</protein>
<accession>A0A4R2MNH6</accession>
<dbReference type="GeneID" id="99684818"/>
<proteinExistence type="predicted"/>
<evidence type="ECO:0008006" key="4">
    <source>
        <dbReference type="Google" id="ProtNLM"/>
    </source>
</evidence>
<feature type="chain" id="PRO_5020663259" description="Secreted protein" evidence="1">
    <location>
        <begin position="21"/>
        <end position="131"/>
    </location>
</feature>
<dbReference type="OrthoDB" id="8780961at2"/>
<dbReference type="EMBL" id="SLXD01000002">
    <property type="protein sequence ID" value="TCP04636.1"/>
    <property type="molecule type" value="Genomic_DNA"/>
</dbReference>
<dbReference type="AlphaFoldDB" id="A0A4R2MNH6"/>
<name>A0A4R2MNH6_RUBGE</name>
<evidence type="ECO:0000313" key="3">
    <source>
        <dbReference type="Proteomes" id="UP000295106"/>
    </source>
</evidence>
<dbReference type="Proteomes" id="UP000295106">
    <property type="component" value="Unassembled WGS sequence"/>
</dbReference>